<dbReference type="AlphaFoldDB" id="A0A843X3A9"/>
<dbReference type="Proteomes" id="UP000652761">
    <property type="component" value="Unassembled WGS sequence"/>
</dbReference>
<dbReference type="PANTHER" id="PTHR34780">
    <property type="entry name" value="OS08G0427800 PROTEIN"/>
    <property type="match status" value="1"/>
</dbReference>
<gene>
    <name evidence="2" type="ORF">Taro_047058</name>
</gene>
<comment type="caution">
    <text evidence="2">The sequence shown here is derived from an EMBL/GenBank/DDBJ whole genome shotgun (WGS) entry which is preliminary data.</text>
</comment>
<feature type="compositionally biased region" description="Basic and acidic residues" evidence="1">
    <location>
        <begin position="36"/>
        <end position="47"/>
    </location>
</feature>
<feature type="region of interest" description="Disordered" evidence="1">
    <location>
        <begin position="1"/>
        <end position="82"/>
    </location>
</feature>
<sequence>MENCGRNSDDLHGEEGGAGPKDASGCGLVHVQVRRIQQEEEQAKDPSPRQVLEPRPVFRDQTRQPSPSPLGRRVGQPISVGD</sequence>
<protein>
    <submittedName>
        <fullName evidence="2">Uncharacterized protein</fullName>
    </submittedName>
</protein>
<proteinExistence type="predicted"/>
<name>A0A843X3A9_COLES</name>
<evidence type="ECO:0000313" key="2">
    <source>
        <dbReference type="EMBL" id="MQM14128.1"/>
    </source>
</evidence>
<reference evidence="2" key="1">
    <citation type="submission" date="2017-07" db="EMBL/GenBank/DDBJ databases">
        <title>Taro Niue Genome Assembly and Annotation.</title>
        <authorList>
            <person name="Atibalentja N."/>
            <person name="Keating K."/>
            <person name="Fields C.J."/>
        </authorList>
    </citation>
    <scope>NUCLEOTIDE SEQUENCE</scope>
    <source>
        <strain evidence="2">Niue_2</strain>
        <tissue evidence="2">Leaf</tissue>
    </source>
</reference>
<evidence type="ECO:0000256" key="1">
    <source>
        <dbReference type="SAM" id="MobiDB-lite"/>
    </source>
</evidence>
<accession>A0A843X3A9</accession>
<dbReference type="PANTHER" id="PTHR34780:SF5">
    <property type="entry name" value="OS02G0733900 PROTEIN"/>
    <property type="match status" value="1"/>
</dbReference>
<keyword evidence="3" id="KW-1185">Reference proteome</keyword>
<dbReference type="EMBL" id="NMUH01005969">
    <property type="protein sequence ID" value="MQM14128.1"/>
    <property type="molecule type" value="Genomic_DNA"/>
</dbReference>
<evidence type="ECO:0000313" key="3">
    <source>
        <dbReference type="Proteomes" id="UP000652761"/>
    </source>
</evidence>
<organism evidence="2 3">
    <name type="scientific">Colocasia esculenta</name>
    <name type="common">Wild taro</name>
    <name type="synonym">Arum esculentum</name>
    <dbReference type="NCBI Taxonomy" id="4460"/>
    <lineage>
        <taxon>Eukaryota</taxon>
        <taxon>Viridiplantae</taxon>
        <taxon>Streptophyta</taxon>
        <taxon>Embryophyta</taxon>
        <taxon>Tracheophyta</taxon>
        <taxon>Spermatophyta</taxon>
        <taxon>Magnoliopsida</taxon>
        <taxon>Liliopsida</taxon>
        <taxon>Araceae</taxon>
        <taxon>Aroideae</taxon>
        <taxon>Colocasieae</taxon>
        <taxon>Colocasia</taxon>
    </lineage>
</organism>